<feature type="active site" evidence="6">
    <location>
        <position position="154"/>
    </location>
</feature>
<dbReference type="InterPro" id="IPR023635">
    <property type="entry name" value="Peptide_deformylase"/>
</dbReference>
<dbReference type="PIRSF" id="PIRSF004749">
    <property type="entry name" value="Pep_def"/>
    <property type="match status" value="1"/>
</dbReference>
<dbReference type="SUPFAM" id="SSF56420">
    <property type="entry name" value="Peptide deformylase"/>
    <property type="match status" value="1"/>
</dbReference>
<dbReference type="InterPro" id="IPR036821">
    <property type="entry name" value="Peptide_deformylase_sf"/>
</dbReference>
<dbReference type="HAMAP" id="MF_00163">
    <property type="entry name" value="Pep_deformylase"/>
    <property type="match status" value="1"/>
</dbReference>
<reference evidence="8" key="1">
    <citation type="submission" date="2016-09" db="EMBL/GenBank/DDBJ databases">
        <authorList>
            <person name="Varghese N."/>
            <person name="Submissions S."/>
        </authorList>
    </citation>
    <scope>NUCLEOTIDE SEQUENCE [LARGE SCALE GENOMIC DNA]</scope>
    <source>
        <strain evidence="8">S5</strain>
    </source>
</reference>
<keyword evidence="4 6" id="KW-0648">Protein biosynthesis</keyword>
<dbReference type="PANTHER" id="PTHR10458:SF8">
    <property type="entry name" value="PEPTIDE DEFORMYLASE 2"/>
    <property type="match status" value="1"/>
</dbReference>
<comment type="cofactor">
    <cofactor evidence="6">
        <name>Fe(2+)</name>
        <dbReference type="ChEBI" id="CHEBI:29033"/>
    </cofactor>
    <text evidence="6">Binds 1 Fe(2+) ion.</text>
</comment>
<evidence type="ECO:0000256" key="6">
    <source>
        <dbReference type="HAMAP-Rule" id="MF_00163"/>
    </source>
</evidence>
<protein>
    <recommendedName>
        <fullName evidence="6">Peptide deformylase</fullName>
        <shortName evidence="6">PDF</shortName>
        <ecNumber evidence="6">3.5.1.88</ecNumber>
    </recommendedName>
    <alternativeName>
        <fullName evidence="6">Polypeptide deformylase</fullName>
    </alternativeName>
</protein>
<feature type="binding site" evidence="6">
    <location>
        <position position="153"/>
    </location>
    <ligand>
        <name>Fe cation</name>
        <dbReference type="ChEBI" id="CHEBI:24875"/>
    </ligand>
</feature>
<evidence type="ECO:0000313" key="8">
    <source>
        <dbReference type="Proteomes" id="UP000242949"/>
    </source>
</evidence>
<evidence type="ECO:0000256" key="2">
    <source>
        <dbReference type="ARBA" id="ARBA00022723"/>
    </source>
</evidence>
<dbReference type="OrthoDB" id="9784988at2"/>
<evidence type="ECO:0000256" key="5">
    <source>
        <dbReference type="ARBA" id="ARBA00023004"/>
    </source>
</evidence>
<dbReference type="NCBIfam" id="TIGR00079">
    <property type="entry name" value="pept_deformyl"/>
    <property type="match status" value="1"/>
</dbReference>
<keyword evidence="2 6" id="KW-0479">Metal-binding</keyword>
<feature type="binding site" evidence="6">
    <location>
        <position position="110"/>
    </location>
    <ligand>
        <name>Fe cation</name>
        <dbReference type="ChEBI" id="CHEBI:24875"/>
    </ligand>
</feature>
<accession>A0A1G6GZ73</accession>
<dbReference type="STRING" id="1612202.SAMN05421734_10246"/>
<evidence type="ECO:0000256" key="1">
    <source>
        <dbReference type="ARBA" id="ARBA00010759"/>
    </source>
</evidence>
<sequence length="185" mass="20912">MLTMKDVVREGHPSLTKVAKEVKLPATDEDKKLLHDMLEFVKNSQDIDMAEEYDLRPGVGIAAPQLGVEKRMFAVHFEDPKGRLYSGGFFNPKIASHSVEMTYLPSGEGCLSVDRDVPGIVPRYRRITLKATNLEGDEVKFRLKDYAAIVFQHEFDHLNGVMFYDHINEADPFKAPENAKACDLE</sequence>
<evidence type="ECO:0000313" key="7">
    <source>
        <dbReference type="EMBL" id="SDB87183.1"/>
    </source>
</evidence>
<dbReference type="EC" id="3.5.1.88" evidence="6"/>
<dbReference type="Proteomes" id="UP000242949">
    <property type="component" value="Unassembled WGS sequence"/>
</dbReference>
<dbReference type="PRINTS" id="PR01576">
    <property type="entry name" value="PDEFORMYLASE"/>
</dbReference>
<dbReference type="Pfam" id="PF01327">
    <property type="entry name" value="Pep_deformylase"/>
    <property type="match status" value="1"/>
</dbReference>
<dbReference type="Gene3D" id="3.90.45.10">
    <property type="entry name" value="Peptide deformylase"/>
    <property type="match status" value="1"/>
</dbReference>
<dbReference type="CDD" id="cd00487">
    <property type="entry name" value="Pep_deformylase"/>
    <property type="match status" value="1"/>
</dbReference>
<comment type="catalytic activity">
    <reaction evidence="6">
        <text>N-terminal N-formyl-L-methionyl-[peptide] + H2O = N-terminal L-methionyl-[peptide] + formate</text>
        <dbReference type="Rhea" id="RHEA:24420"/>
        <dbReference type="Rhea" id="RHEA-COMP:10639"/>
        <dbReference type="Rhea" id="RHEA-COMP:10640"/>
        <dbReference type="ChEBI" id="CHEBI:15377"/>
        <dbReference type="ChEBI" id="CHEBI:15740"/>
        <dbReference type="ChEBI" id="CHEBI:49298"/>
        <dbReference type="ChEBI" id="CHEBI:64731"/>
        <dbReference type="EC" id="3.5.1.88"/>
    </reaction>
</comment>
<dbReference type="GO" id="GO:0046872">
    <property type="term" value="F:metal ion binding"/>
    <property type="evidence" value="ECO:0007669"/>
    <property type="project" value="UniProtKB-KW"/>
</dbReference>
<dbReference type="AlphaFoldDB" id="A0A1G6GZ73"/>
<proteinExistence type="inferred from homology"/>
<dbReference type="FunFam" id="3.90.45.10:FF:000002">
    <property type="entry name" value="Peptide deformylase"/>
    <property type="match status" value="1"/>
</dbReference>
<feature type="binding site" evidence="6">
    <location>
        <position position="157"/>
    </location>
    <ligand>
        <name>Fe cation</name>
        <dbReference type="ChEBI" id="CHEBI:24875"/>
    </ligand>
</feature>
<dbReference type="GO" id="GO:0042586">
    <property type="term" value="F:peptide deformylase activity"/>
    <property type="evidence" value="ECO:0007669"/>
    <property type="project" value="UniProtKB-UniRule"/>
</dbReference>
<dbReference type="EMBL" id="FMYI01000002">
    <property type="protein sequence ID" value="SDB87183.1"/>
    <property type="molecule type" value="Genomic_DNA"/>
</dbReference>
<gene>
    <name evidence="6" type="primary">def</name>
    <name evidence="7" type="ORF">SAMN05421734_10246</name>
</gene>
<name>A0A1G6GZ73_9BACI</name>
<comment type="similarity">
    <text evidence="1 6">Belongs to the polypeptide deformylase family.</text>
</comment>
<keyword evidence="3 6" id="KW-0378">Hydrolase</keyword>
<evidence type="ECO:0000256" key="3">
    <source>
        <dbReference type="ARBA" id="ARBA00022801"/>
    </source>
</evidence>
<comment type="function">
    <text evidence="6">Removes the formyl group from the N-terminal Met of newly synthesized proteins. Requires at least a dipeptide for an efficient rate of reaction. N-terminal L-methionine is a prerequisite for activity but the enzyme has broad specificity at other positions.</text>
</comment>
<dbReference type="PANTHER" id="PTHR10458">
    <property type="entry name" value="PEPTIDE DEFORMYLASE"/>
    <property type="match status" value="1"/>
</dbReference>
<keyword evidence="5 6" id="KW-0408">Iron</keyword>
<organism evidence="7 8">
    <name type="scientific">Pelagirhabdus alkalitolerans</name>
    <dbReference type="NCBI Taxonomy" id="1612202"/>
    <lineage>
        <taxon>Bacteria</taxon>
        <taxon>Bacillati</taxon>
        <taxon>Bacillota</taxon>
        <taxon>Bacilli</taxon>
        <taxon>Bacillales</taxon>
        <taxon>Bacillaceae</taxon>
        <taxon>Pelagirhabdus</taxon>
    </lineage>
</organism>
<keyword evidence="8" id="KW-1185">Reference proteome</keyword>
<evidence type="ECO:0000256" key="4">
    <source>
        <dbReference type="ARBA" id="ARBA00022917"/>
    </source>
</evidence>
<dbReference type="GO" id="GO:0006412">
    <property type="term" value="P:translation"/>
    <property type="evidence" value="ECO:0007669"/>
    <property type="project" value="UniProtKB-UniRule"/>
</dbReference>